<dbReference type="GO" id="GO:0005634">
    <property type="term" value="C:nucleus"/>
    <property type="evidence" value="ECO:0007669"/>
    <property type="project" value="UniProtKB-SubCell"/>
</dbReference>
<evidence type="ECO:0000256" key="3">
    <source>
        <dbReference type="ARBA" id="ARBA00022771"/>
    </source>
</evidence>
<feature type="region of interest" description="Disordered" evidence="9">
    <location>
        <begin position="1"/>
        <end position="46"/>
    </location>
</feature>
<dbReference type="Proteomes" id="UP000247810">
    <property type="component" value="Unassembled WGS sequence"/>
</dbReference>
<sequence>MSVSGSNKPWGDSGDILQGIMGTRAPPPPSQASSSQAELLPDGLTPSDVMMGDPASFLGFQFASDPAIPPPTHGSILPPWLPFHTDSSSANPLNLDQPPYPFARLRNEHEAWNPLQLTGLAINNSAYKIPPTARNHPVYGLDRRFSTGHYSTPSEAGSQYTSLHPSDSGYSTRSCATRSVAASYALDSACSPYLGPLDAEQDDRVSALDLNSAPYGEPIDPMERMDSPSLLCQDMIKCDNPGCQWTGKCPSDKRKHEARHKKLFKCDEPNCTRKEGFGTINDLARHKKCVHKQEPERGPKVLYMCFGHNCPRRTKKWPRLDNFRQHLARMHNDEDVDDLLKKSHEWYETCVKPQEMGLIDRLSEEAPTLDEQTASGPEDSDAGHDVSHSLLSSQTVIPPSRFSTLHTAQGIDGDRGDQGFEDASASSTFAEAQPIELPTLRTVSLDQSLNQKVSIPTHFDPFRNGKMDDMVNEAAVNMINAMTKSMNTNQRRQSHQSEEGEELVESNAELSDRKREMLQRIFSAALDQLSGNPSPGHLASQEVADDESDKKGWIQCEVCTKRTRLRCEMKKHKKRHERPYGCTFHKCNKTFGSKADWKRHENSQHFPLQSWRCTLPDATQGGLSCARLFYRQDIYVQHLKKHHDVDEDEEVRVALCKNRIGRNGQSQFWCGFCQDIVPLQSQGLAARNERFNHIDIEHFKKGERIGDWLLPSGHLTKDRERQEKNIRADGNGYESEPAMDENSDEESASSDYHSDCEPLHEDMMVIDEESTPGLSLVPFSDSLQHIPPPASHVVARPFNLRKRKFPAQPYLGTEQEASNPEKRSRFDSLISKSDHVPQESFGSFHNGAHDVRRGHGLLPARHALPGEQGAISCVSPPSPLPASVVRGG</sequence>
<keyword evidence="12" id="KW-1185">Reference proteome</keyword>
<dbReference type="EMBL" id="KZ825801">
    <property type="protein sequence ID" value="PYH99519.1"/>
    <property type="molecule type" value="Genomic_DNA"/>
</dbReference>
<feature type="region of interest" description="Disordered" evidence="9">
    <location>
        <begin position="486"/>
        <end position="505"/>
    </location>
</feature>
<name>A0A319DPZ3_9EURO</name>
<dbReference type="OrthoDB" id="6077919at2759"/>
<keyword evidence="3 8" id="KW-0863">Zinc-finger</keyword>
<dbReference type="STRING" id="1448320.A0A319DPZ3"/>
<proteinExistence type="predicted"/>
<accession>A0A319DPZ3</accession>
<keyword evidence="6" id="KW-0804">Transcription</keyword>
<feature type="domain" description="C2H2-type" evidence="10">
    <location>
        <begin position="580"/>
        <end position="610"/>
    </location>
</feature>
<evidence type="ECO:0000256" key="5">
    <source>
        <dbReference type="ARBA" id="ARBA00023015"/>
    </source>
</evidence>
<protein>
    <submittedName>
        <fullName evidence="11">C2H2 type zinc finger domain protein</fullName>
    </submittedName>
</protein>
<feature type="region of interest" description="Disordered" evidence="9">
    <location>
        <begin position="366"/>
        <end position="398"/>
    </location>
</feature>
<evidence type="ECO:0000259" key="10">
    <source>
        <dbReference type="PROSITE" id="PS50157"/>
    </source>
</evidence>
<keyword evidence="5" id="KW-0805">Transcription regulation</keyword>
<dbReference type="InterPro" id="IPR051061">
    <property type="entry name" value="Zinc_finger_trans_reg"/>
</dbReference>
<reference evidence="11 12" key="1">
    <citation type="submission" date="2018-02" db="EMBL/GenBank/DDBJ databases">
        <title>The genomes of Aspergillus section Nigri reveals drivers in fungal speciation.</title>
        <authorList>
            <consortium name="DOE Joint Genome Institute"/>
            <person name="Vesth T.C."/>
            <person name="Nybo J."/>
            <person name="Theobald S."/>
            <person name="Brandl J."/>
            <person name="Frisvad J.C."/>
            <person name="Nielsen K.F."/>
            <person name="Lyhne E.K."/>
            <person name="Kogle M.E."/>
            <person name="Kuo A."/>
            <person name="Riley R."/>
            <person name="Clum A."/>
            <person name="Nolan M."/>
            <person name="Lipzen A."/>
            <person name="Salamov A."/>
            <person name="Henrissat B."/>
            <person name="Wiebenga A."/>
            <person name="De vries R.P."/>
            <person name="Grigoriev I.V."/>
            <person name="Mortensen U.H."/>
            <person name="Andersen M.R."/>
            <person name="Baker S.E."/>
        </authorList>
    </citation>
    <scope>NUCLEOTIDE SEQUENCE [LARGE SCALE GENOMIC DNA]</scope>
    <source>
        <strain evidence="11 12">CBS 707.79</strain>
    </source>
</reference>
<dbReference type="PROSITE" id="PS00028">
    <property type="entry name" value="ZINC_FINGER_C2H2_1"/>
    <property type="match status" value="1"/>
</dbReference>
<feature type="compositionally biased region" description="Polar residues" evidence="9">
    <location>
        <begin position="389"/>
        <end position="398"/>
    </location>
</feature>
<evidence type="ECO:0000256" key="4">
    <source>
        <dbReference type="ARBA" id="ARBA00022833"/>
    </source>
</evidence>
<comment type="subcellular location">
    <subcellularLocation>
        <location evidence="1">Nucleus</location>
    </subcellularLocation>
</comment>
<keyword evidence="4" id="KW-0862">Zinc</keyword>
<dbReference type="InterPro" id="IPR013087">
    <property type="entry name" value="Znf_C2H2_type"/>
</dbReference>
<dbReference type="GO" id="GO:0008270">
    <property type="term" value="F:zinc ion binding"/>
    <property type="evidence" value="ECO:0007669"/>
    <property type="project" value="UniProtKB-KW"/>
</dbReference>
<evidence type="ECO:0000256" key="7">
    <source>
        <dbReference type="ARBA" id="ARBA00023242"/>
    </source>
</evidence>
<feature type="region of interest" description="Disordered" evidence="9">
    <location>
        <begin position="719"/>
        <end position="755"/>
    </location>
</feature>
<feature type="region of interest" description="Disordered" evidence="9">
    <location>
        <begin position="869"/>
        <end position="888"/>
    </location>
</feature>
<feature type="compositionally biased region" description="Acidic residues" evidence="9">
    <location>
        <begin position="737"/>
        <end position="748"/>
    </location>
</feature>
<dbReference type="PANTHER" id="PTHR46179">
    <property type="entry name" value="ZINC FINGER PROTEIN"/>
    <property type="match status" value="1"/>
</dbReference>
<evidence type="ECO:0000256" key="6">
    <source>
        <dbReference type="ARBA" id="ARBA00023163"/>
    </source>
</evidence>
<keyword evidence="2" id="KW-0479">Metal-binding</keyword>
<dbReference type="PANTHER" id="PTHR46179:SF13">
    <property type="entry name" value="C2H2-TYPE DOMAIN-CONTAINING PROTEIN"/>
    <property type="match status" value="1"/>
</dbReference>
<dbReference type="PROSITE" id="PS50157">
    <property type="entry name" value="ZINC_FINGER_C2H2_2"/>
    <property type="match status" value="1"/>
</dbReference>
<evidence type="ECO:0000256" key="1">
    <source>
        <dbReference type="ARBA" id="ARBA00004123"/>
    </source>
</evidence>
<dbReference type="VEuPathDB" id="FungiDB:BO71DRAFT_192666"/>
<dbReference type="GO" id="GO:0006357">
    <property type="term" value="P:regulation of transcription by RNA polymerase II"/>
    <property type="evidence" value="ECO:0007669"/>
    <property type="project" value="TreeGrafter"/>
</dbReference>
<keyword evidence="7" id="KW-0539">Nucleus</keyword>
<evidence type="ECO:0000256" key="2">
    <source>
        <dbReference type="ARBA" id="ARBA00022723"/>
    </source>
</evidence>
<evidence type="ECO:0000313" key="11">
    <source>
        <dbReference type="EMBL" id="PYH99519.1"/>
    </source>
</evidence>
<dbReference type="SMART" id="SM00355">
    <property type="entry name" value="ZnF_C2H2"/>
    <property type="match status" value="6"/>
</dbReference>
<gene>
    <name evidence="11" type="ORF">BO71DRAFT_192666</name>
</gene>
<evidence type="ECO:0000256" key="9">
    <source>
        <dbReference type="SAM" id="MobiDB-lite"/>
    </source>
</evidence>
<dbReference type="Gene3D" id="3.30.160.60">
    <property type="entry name" value="Classic Zinc Finger"/>
    <property type="match status" value="1"/>
</dbReference>
<evidence type="ECO:0000256" key="8">
    <source>
        <dbReference type="PROSITE-ProRule" id="PRU00042"/>
    </source>
</evidence>
<organism evidence="11 12">
    <name type="scientific">Aspergillus ellipticus CBS 707.79</name>
    <dbReference type="NCBI Taxonomy" id="1448320"/>
    <lineage>
        <taxon>Eukaryota</taxon>
        <taxon>Fungi</taxon>
        <taxon>Dikarya</taxon>
        <taxon>Ascomycota</taxon>
        <taxon>Pezizomycotina</taxon>
        <taxon>Eurotiomycetes</taxon>
        <taxon>Eurotiomycetidae</taxon>
        <taxon>Eurotiales</taxon>
        <taxon>Aspergillaceae</taxon>
        <taxon>Aspergillus</taxon>
        <taxon>Aspergillus subgen. Circumdati</taxon>
    </lineage>
</organism>
<evidence type="ECO:0000313" key="12">
    <source>
        <dbReference type="Proteomes" id="UP000247810"/>
    </source>
</evidence>
<dbReference type="AlphaFoldDB" id="A0A319DPZ3"/>